<gene>
    <name evidence="1" type="ORF">HPB47_024414</name>
</gene>
<accession>A0AC60Q5J0</accession>
<sequence length="259" mass="28501">MLVKCVFAVIRWMQTVNEFLLTSLFSVIHRTPKPLPPITDELLLRSATSLAAQIRTGQLKSAVLVERYMARLRAVQPVINAVVEDRFEEAMDEARAADRLVASGEVSREQLAREKPFLGVPLTTKDCYAVKGGATPPVVTGRRRQDVSFLKPSRTQLQAFCPWQFDDGAIECPVADLEREDLVAQSIKETFLGEPGRQRTAFAVARTRNTHVRSGEVCFGVSPQRGGSHVALLSSVVRRSTFSISAATSSGDLPGYVSR</sequence>
<protein>
    <submittedName>
        <fullName evidence="1">Uncharacterized protein</fullName>
    </submittedName>
</protein>
<dbReference type="EMBL" id="JABSTQ010009501">
    <property type="protein sequence ID" value="KAG0428627.1"/>
    <property type="molecule type" value="Genomic_DNA"/>
</dbReference>
<reference evidence="1 2" key="1">
    <citation type="journal article" date="2020" name="Cell">
        <title>Large-Scale Comparative Analyses of Tick Genomes Elucidate Their Genetic Diversity and Vector Capacities.</title>
        <authorList>
            <consortium name="Tick Genome and Microbiome Consortium (TIGMIC)"/>
            <person name="Jia N."/>
            <person name="Wang J."/>
            <person name="Shi W."/>
            <person name="Du L."/>
            <person name="Sun Y."/>
            <person name="Zhan W."/>
            <person name="Jiang J.F."/>
            <person name="Wang Q."/>
            <person name="Zhang B."/>
            <person name="Ji P."/>
            <person name="Bell-Sakyi L."/>
            <person name="Cui X.M."/>
            <person name="Yuan T.T."/>
            <person name="Jiang B.G."/>
            <person name="Yang W.F."/>
            <person name="Lam T.T."/>
            <person name="Chang Q.C."/>
            <person name="Ding S.J."/>
            <person name="Wang X.J."/>
            <person name="Zhu J.G."/>
            <person name="Ruan X.D."/>
            <person name="Zhao L."/>
            <person name="Wei J.T."/>
            <person name="Ye R.Z."/>
            <person name="Que T.C."/>
            <person name="Du C.H."/>
            <person name="Zhou Y.H."/>
            <person name="Cheng J.X."/>
            <person name="Dai P.F."/>
            <person name="Guo W.B."/>
            <person name="Han X.H."/>
            <person name="Huang E.J."/>
            <person name="Li L.F."/>
            <person name="Wei W."/>
            <person name="Gao Y.C."/>
            <person name="Liu J.Z."/>
            <person name="Shao H.Z."/>
            <person name="Wang X."/>
            <person name="Wang C.C."/>
            <person name="Yang T.C."/>
            <person name="Huo Q.B."/>
            <person name="Li W."/>
            <person name="Chen H.Y."/>
            <person name="Chen S.E."/>
            <person name="Zhou L.G."/>
            <person name="Ni X.B."/>
            <person name="Tian J.H."/>
            <person name="Sheng Y."/>
            <person name="Liu T."/>
            <person name="Pan Y.S."/>
            <person name="Xia L.Y."/>
            <person name="Li J."/>
            <person name="Zhao F."/>
            <person name="Cao W.C."/>
        </authorList>
    </citation>
    <scope>NUCLEOTIDE SEQUENCE [LARGE SCALE GENOMIC DNA]</scope>
    <source>
        <strain evidence="1">Iper-2018</strain>
    </source>
</reference>
<dbReference type="Proteomes" id="UP000805193">
    <property type="component" value="Unassembled WGS sequence"/>
</dbReference>
<organism evidence="1 2">
    <name type="scientific">Ixodes persulcatus</name>
    <name type="common">Taiga tick</name>
    <dbReference type="NCBI Taxonomy" id="34615"/>
    <lineage>
        <taxon>Eukaryota</taxon>
        <taxon>Metazoa</taxon>
        <taxon>Ecdysozoa</taxon>
        <taxon>Arthropoda</taxon>
        <taxon>Chelicerata</taxon>
        <taxon>Arachnida</taxon>
        <taxon>Acari</taxon>
        <taxon>Parasitiformes</taxon>
        <taxon>Ixodida</taxon>
        <taxon>Ixodoidea</taxon>
        <taxon>Ixodidae</taxon>
        <taxon>Ixodinae</taxon>
        <taxon>Ixodes</taxon>
    </lineage>
</organism>
<comment type="caution">
    <text evidence="1">The sequence shown here is derived from an EMBL/GenBank/DDBJ whole genome shotgun (WGS) entry which is preliminary data.</text>
</comment>
<keyword evidence="2" id="KW-1185">Reference proteome</keyword>
<evidence type="ECO:0000313" key="1">
    <source>
        <dbReference type="EMBL" id="KAG0428627.1"/>
    </source>
</evidence>
<evidence type="ECO:0000313" key="2">
    <source>
        <dbReference type="Proteomes" id="UP000805193"/>
    </source>
</evidence>
<name>A0AC60Q5J0_IXOPE</name>
<proteinExistence type="predicted"/>